<feature type="transmembrane region" description="Helical" evidence="2">
    <location>
        <begin position="388"/>
        <end position="409"/>
    </location>
</feature>
<keyword evidence="5" id="KW-1185">Reference proteome</keyword>
<dbReference type="AlphaFoldDB" id="A0A521DHC0"/>
<dbReference type="EMBL" id="FXTJ01000003">
    <property type="protein sequence ID" value="SMO71028.1"/>
    <property type="molecule type" value="Genomic_DNA"/>
</dbReference>
<feature type="transmembrane region" description="Helical" evidence="2">
    <location>
        <begin position="535"/>
        <end position="556"/>
    </location>
</feature>
<dbReference type="SUPFAM" id="SSF53187">
    <property type="entry name" value="Zn-dependent exopeptidases"/>
    <property type="match status" value="1"/>
</dbReference>
<proteinExistence type="predicted"/>
<feature type="region of interest" description="Disordered" evidence="1">
    <location>
        <begin position="1"/>
        <end position="25"/>
    </location>
</feature>
<dbReference type="GO" id="GO:0008235">
    <property type="term" value="F:metalloexopeptidase activity"/>
    <property type="evidence" value="ECO:0007669"/>
    <property type="project" value="InterPro"/>
</dbReference>
<feature type="transmembrane region" description="Helical" evidence="2">
    <location>
        <begin position="563"/>
        <end position="586"/>
    </location>
</feature>
<feature type="domain" description="Peptidase M28" evidence="3">
    <location>
        <begin position="134"/>
        <end position="322"/>
    </location>
</feature>
<feature type="transmembrane region" description="Helical" evidence="2">
    <location>
        <begin position="429"/>
        <end position="450"/>
    </location>
</feature>
<keyword evidence="2" id="KW-0812">Transmembrane</keyword>
<dbReference type="RefSeq" id="WP_142458338.1">
    <property type="nucleotide sequence ID" value="NZ_FXTJ01000003.1"/>
</dbReference>
<name>A0A521DHC0_9ACTN</name>
<dbReference type="Gene3D" id="3.40.630.10">
    <property type="entry name" value="Zn peptidases"/>
    <property type="match status" value="1"/>
</dbReference>
<reference evidence="4 5" key="1">
    <citation type="submission" date="2017-05" db="EMBL/GenBank/DDBJ databases">
        <authorList>
            <person name="Varghese N."/>
            <person name="Submissions S."/>
        </authorList>
    </citation>
    <scope>NUCLEOTIDE SEQUENCE [LARGE SCALE GENOMIC DNA]</scope>
    <source>
        <strain evidence="4 5">DSM 46834</strain>
    </source>
</reference>
<dbReference type="Pfam" id="PF04389">
    <property type="entry name" value="Peptidase_M28"/>
    <property type="match status" value="1"/>
</dbReference>
<evidence type="ECO:0000259" key="3">
    <source>
        <dbReference type="Pfam" id="PF04389"/>
    </source>
</evidence>
<evidence type="ECO:0000313" key="4">
    <source>
        <dbReference type="EMBL" id="SMO71028.1"/>
    </source>
</evidence>
<evidence type="ECO:0000313" key="5">
    <source>
        <dbReference type="Proteomes" id="UP000317484"/>
    </source>
</evidence>
<evidence type="ECO:0000256" key="2">
    <source>
        <dbReference type="SAM" id="Phobius"/>
    </source>
</evidence>
<keyword evidence="2" id="KW-0472">Membrane</keyword>
<organism evidence="4 5">
    <name type="scientific">Geodermatophilus aquaeductus</name>
    <dbReference type="NCBI Taxonomy" id="1564161"/>
    <lineage>
        <taxon>Bacteria</taxon>
        <taxon>Bacillati</taxon>
        <taxon>Actinomycetota</taxon>
        <taxon>Actinomycetes</taxon>
        <taxon>Geodermatophilales</taxon>
        <taxon>Geodermatophilaceae</taxon>
        <taxon>Geodermatophilus</taxon>
    </lineage>
</organism>
<dbReference type="Proteomes" id="UP000317484">
    <property type="component" value="Unassembled WGS sequence"/>
</dbReference>
<keyword evidence="2" id="KW-1133">Transmembrane helix</keyword>
<sequence length="786" mass="80196">MPPSSTAAPARERRGGPSAARPPAPALRNRGRFLGSLAVLALLAALTVWSLLALAPPAPAAVDAPATSFSAGRAFAHVEEIAAEVHVTGSAEHDRVVDGLVATLGGLGLDTRVQNAVGAWQSGPGAAEMARVRNVVAVLPGTDSTGRLFLVAHSDSVETGPGASDDAAGVATLLETVRALTAGEPLRNDVVVVLTDAEEACLCGAEAFAESHPLAGEGGVVLNLEARGTTGPPITFETSLGNAGLAERYAAAVPHPVATSFAVEVYRTLPNDTDFSVLLADGFTGLNTAFIDGNAAYHTPQDTPSRLDRGTLQALGDNTLALTRELGDADLTDLARPGDGDATYFPLPTGLVRYPGSLVWPLAGAAVLGVVVLAAVDRRRGSSLPRTLLGTLAALVPLALAPLAVVGLWRLLVLVRPTYASMIDPWRPGWFRLAAVALVALVVLAWYALLRRRLGAAALRTGALVLLAVLAVVLAALAPGGSYLAALPALAGVLAGLLPRPVHLLGALVAGAVAVVVLAPTVALFFPALGLAGGAAPAVVATMLALALLPALEGLFPAGPGRLRALAVPGVAVVLVVLLTAVGLAVDRFDQQHPVPSQLVYALEADTGEAWWASTEEQPGEYTARYVGTPRTLPHDYPYLAGRAVAAGPAEVAGLPPSTVEVLDDRSSGGQRTVTVRVTPQRDVRLVVLDLTASGGTVGAARVQARDVPADALGEDRLWVTFHGPPAEGVEATFTVDGGGPLSLRVVDGSDGLTRLPGFEPRPPGVDAAGTHSSDLVVVGSTTDLG</sequence>
<dbReference type="GO" id="GO:0006508">
    <property type="term" value="P:proteolysis"/>
    <property type="evidence" value="ECO:0007669"/>
    <property type="project" value="InterPro"/>
</dbReference>
<accession>A0A521DHC0</accession>
<dbReference type="InterPro" id="IPR045175">
    <property type="entry name" value="M28_fam"/>
</dbReference>
<gene>
    <name evidence="4" type="ORF">SAMN06273567_103204</name>
</gene>
<feature type="transmembrane region" description="Helical" evidence="2">
    <location>
        <begin position="505"/>
        <end position="529"/>
    </location>
</feature>
<dbReference type="InterPro" id="IPR007484">
    <property type="entry name" value="Peptidase_M28"/>
</dbReference>
<evidence type="ECO:0000256" key="1">
    <source>
        <dbReference type="SAM" id="MobiDB-lite"/>
    </source>
</evidence>
<protein>
    <submittedName>
        <fullName evidence="4">Peptidase family M28</fullName>
    </submittedName>
</protein>
<dbReference type="PANTHER" id="PTHR12147:SF26">
    <property type="entry name" value="PEPTIDASE M28 DOMAIN-CONTAINING PROTEIN"/>
    <property type="match status" value="1"/>
</dbReference>
<dbReference type="PANTHER" id="PTHR12147">
    <property type="entry name" value="METALLOPEPTIDASE M28 FAMILY MEMBER"/>
    <property type="match status" value="1"/>
</dbReference>
<feature type="transmembrane region" description="Helical" evidence="2">
    <location>
        <begin position="457"/>
        <end position="476"/>
    </location>
</feature>
<feature type="transmembrane region" description="Helical" evidence="2">
    <location>
        <begin position="358"/>
        <end position="376"/>
    </location>
</feature>